<name>A0A9Q0L8J3_ANAIG</name>
<dbReference type="OrthoDB" id="19656at2759"/>
<organism evidence="1 2">
    <name type="scientific">Anaeramoeba ignava</name>
    <name type="common">Anaerobic marine amoeba</name>
    <dbReference type="NCBI Taxonomy" id="1746090"/>
    <lineage>
        <taxon>Eukaryota</taxon>
        <taxon>Metamonada</taxon>
        <taxon>Anaeramoebidae</taxon>
        <taxon>Anaeramoeba</taxon>
    </lineage>
</organism>
<keyword evidence="2" id="KW-1185">Reference proteome</keyword>
<dbReference type="InterPro" id="IPR023614">
    <property type="entry name" value="Porin_dom_sf"/>
</dbReference>
<reference evidence="1" key="1">
    <citation type="submission" date="2022-10" db="EMBL/GenBank/DDBJ databases">
        <title>Novel sulphate-reducing endosymbionts in the free-living metamonad Anaeramoeba.</title>
        <authorList>
            <person name="Jerlstrom-Hultqvist J."/>
            <person name="Cepicka I."/>
            <person name="Gallot-Lavallee L."/>
            <person name="Salas-Leiva D."/>
            <person name="Curtis B.A."/>
            <person name="Zahonova K."/>
            <person name="Pipaliya S."/>
            <person name="Dacks J."/>
            <person name="Roger A.J."/>
        </authorList>
    </citation>
    <scope>NUCLEOTIDE SEQUENCE</scope>
    <source>
        <strain evidence="1">BMAN</strain>
    </source>
</reference>
<proteinExistence type="predicted"/>
<protein>
    <submittedName>
        <fullName evidence="1">Import receptor subunit tom40</fullName>
    </submittedName>
</protein>
<comment type="caution">
    <text evidence="1">The sequence shown here is derived from an EMBL/GenBank/DDBJ whole genome shotgun (WGS) entry which is preliminary data.</text>
</comment>
<dbReference type="Proteomes" id="UP001149090">
    <property type="component" value="Unassembled WGS sequence"/>
</dbReference>
<sequence>MKSFKNRIRNINRSRLFTADFIKRRNRRPCILLTNEEITSRFSSQQDTQLKISCINNFSTFPAKYFNASYVQKISNRIGLGTEIIYNLDNGESVMDFGFYYRLRQVKVNTEIDYPRDQYLFGYGLRIGPEI</sequence>
<accession>A0A9Q0L8J3</accession>
<dbReference type="EMBL" id="JAPDFW010000137">
    <property type="protein sequence ID" value="KAJ5066710.1"/>
    <property type="molecule type" value="Genomic_DNA"/>
</dbReference>
<dbReference type="Gene3D" id="2.40.160.10">
    <property type="entry name" value="Porin"/>
    <property type="match status" value="1"/>
</dbReference>
<evidence type="ECO:0000313" key="1">
    <source>
        <dbReference type="EMBL" id="KAJ5066710.1"/>
    </source>
</evidence>
<keyword evidence="1" id="KW-0675">Receptor</keyword>
<evidence type="ECO:0000313" key="2">
    <source>
        <dbReference type="Proteomes" id="UP001149090"/>
    </source>
</evidence>
<dbReference type="AlphaFoldDB" id="A0A9Q0L8J3"/>
<gene>
    <name evidence="1" type="ORF">M0811_13390</name>
</gene>